<dbReference type="InterPro" id="IPR039420">
    <property type="entry name" value="WalR-like"/>
</dbReference>
<dbReference type="Proteomes" id="UP000244223">
    <property type="component" value="Unassembled WGS sequence"/>
</dbReference>
<dbReference type="InterPro" id="IPR001867">
    <property type="entry name" value="OmpR/PhoB-type_DNA-bd"/>
</dbReference>
<protein>
    <submittedName>
        <fullName evidence="6">Two-component system KDP operon response regulator KdpE</fullName>
    </submittedName>
</protein>
<feature type="domain" description="OmpR/PhoB-type" evidence="5">
    <location>
        <begin position="137"/>
        <end position="236"/>
    </location>
</feature>
<keyword evidence="7" id="KW-1185">Reference proteome</keyword>
<evidence type="ECO:0000259" key="5">
    <source>
        <dbReference type="PROSITE" id="PS51755"/>
    </source>
</evidence>
<dbReference type="EMBL" id="QAON01000004">
    <property type="protein sequence ID" value="PTQ90189.1"/>
    <property type="molecule type" value="Genomic_DNA"/>
</dbReference>
<dbReference type="InterPro" id="IPR011006">
    <property type="entry name" value="CheY-like_superfamily"/>
</dbReference>
<dbReference type="Gene3D" id="6.10.250.690">
    <property type="match status" value="1"/>
</dbReference>
<dbReference type="GO" id="GO:0006355">
    <property type="term" value="P:regulation of DNA-templated transcription"/>
    <property type="evidence" value="ECO:0007669"/>
    <property type="project" value="InterPro"/>
</dbReference>
<feature type="DNA-binding region" description="OmpR/PhoB-type" evidence="3">
    <location>
        <begin position="137"/>
        <end position="236"/>
    </location>
</feature>
<dbReference type="CDD" id="cd00383">
    <property type="entry name" value="trans_reg_C"/>
    <property type="match status" value="1"/>
</dbReference>
<gene>
    <name evidence="6" type="ORF">C8N29_104234</name>
</gene>
<dbReference type="Pfam" id="PF00486">
    <property type="entry name" value="Trans_reg_C"/>
    <property type="match status" value="1"/>
</dbReference>
<keyword evidence="1 3" id="KW-0238">DNA-binding</keyword>
<evidence type="ECO:0000313" key="7">
    <source>
        <dbReference type="Proteomes" id="UP000244223"/>
    </source>
</evidence>
<dbReference type="Pfam" id="PF00072">
    <property type="entry name" value="Response_reg"/>
    <property type="match status" value="1"/>
</dbReference>
<evidence type="ECO:0000256" key="3">
    <source>
        <dbReference type="PROSITE-ProRule" id="PRU01091"/>
    </source>
</evidence>
<dbReference type="Gene3D" id="1.10.10.10">
    <property type="entry name" value="Winged helix-like DNA-binding domain superfamily/Winged helix DNA-binding domain"/>
    <property type="match status" value="1"/>
</dbReference>
<dbReference type="InterPro" id="IPR001789">
    <property type="entry name" value="Sig_transdc_resp-reg_receiver"/>
</dbReference>
<feature type="modified residue" description="4-aspartylphosphate" evidence="2">
    <location>
        <position position="60"/>
    </location>
</feature>
<dbReference type="SUPFAM" id="SSF52172">
    <property type="entry name" value="CheY-like"/>
    <property type="match status" value="1"/>
</dbReference>
<comment type="caution">
    <text evidence="6">The sequence shown here is derived from an EMBL/GenBank/DDBJ whole genome shotgun (WGS) entry which is preliminary data.</text>
</comment>
<evidence type="ECO:0000313" key="6">
    <source>
        <dbReference type="EMBL" id="PTQ90189.1"/>
    </source>
</evidence>
<dbReference type="GO" id="GO:0032993">
    <property type="term" value="C:protein-DNA complex"/>
    <property type="evidence" value="ECO:0007669"/>
    <property type="project" value="TreeGrafter"/>
</dbReference>
<dbReference type="Gene3D" id="3.40.50.2300">
    <property type="match status" value="1"/>
</dbReference>
<sequence length="238" mass="27222">MISSAIRSHILVVEDNTDIRQLLYQALIKADFQVSLAANLSQANAYFREDKTHPELIILDLGLPDGDGSQWISQLRLWSTLPIIVLSARFAEHDKIHALDAGADDYLTKPFSTDELLARVRAQCRRLVQLRQQNAQQAMIQFADFHFDRHQQQLWQGTNLIHLTHIEAQLLAVLTAHAGQVLTHRQLLVAVWGGEFSEESHYLRIYIRHLRKKIESDPARPKYLLTEVGVGYRFLLSG</sequence>
<accession>A0A2T5J1L7</accession>
<dbReference type="OrthoDB" id="9790442at2"/>
<name>A0A2T5J1L7_9GAMM</name>
<dbReference type="PROSITE" id="PS51755">
    <property type="entry name" value="OMPR_PHOB"/>
    <property type="match status" value="1"/>
</dbReference>
<dbReference type="GO" id="GO:0000156">
    <property type="term" value="F:phosphorelay response regulator activity"/>
    <property type="evidence" value="ECO:0007669"/>
    <property type="project" value="TreeGrafter"/>
</dbReference>
<dbReference type="SMART" id="SM00862">
    <property type="entry name" value="Trans_reg_C"/>
    <property type="match status" value="1"/>
</dbReference>
<dbReference type="PROSITE" id="PS50110">
    <property type="entry name" value="RESPONSE_REGULATORY"/>
    <property type="match status" value="1"/>
</dbReference>
<feature type="domain" description="Response regulatory" evidence="4">
    <location>
        <begin position="9"/>
        <end position="124"/>
    </location>
</feature>
<dbReference type="PANTHER" id="PTHR48111">
    <property type="entry name" value="REGULATOR OF RPOS"/>
    <property type="match status" value="1"/>
</dbReference>
<reference evidence="6 7" key="1">
    <citation type="submission" date="2018-04" db="EMBL/GenBank/DDBJ databases">
        <title>Genomic Encyclopedia of Archaeal and Bacterial Type Strains, Phase II (KMG-II): from individual species to whole genera.</title>
        <authorList>
            <person name="Goeker M."/>
        </authorList>
    </citation>
    <scope>NUCLEOTIDE SEQUENCE [LARGE SCALE GENOMIC DNA]</scope>
    <source>
        <strain evidence="6 7">DSM 5822</strain>
    </source>
</reference>
<evidence type="ECO:0000256" key="2">
    <source>
        <dbReference type="PROSITE-ProRule" id="PRU00169"/>
    </source>
</evidence>
<dbReference type="GO" id="GO:0005829">
    <property type="term" value="C:cytosol"/>
    <property type="evidence" value="ECO:0007669"/>
    <property type="project" value="TreeGrafter"/>
</dbReference>
<dbReference type="AlphaFoldDB" id="A0A2T5J1L7"/>
<dbReference type="SMART" id="SM00448">
    <property type="entry name" value="REC"/>
    <property type="match status" value="1"/>
</dbReference>
<evidence type="ECO:0000259" key="4">
    <source>
        <dbReference type="PROSITE" id="PS50110"/>
    </source>
</evidence>
<dbReference type="InterPro" id="IPR036388">
    <property type="entry name" value="WH-like_DNA-bd_sf"/>
</dbReference>
<keyword evidence="2" id="KW-0597">Phosphoprotein</keyword>
<organism evidence="6 7">
    <name type="scientific">Agitococcus lubricus</name>
    <dbReference type="NCBI Taxonomy" id="1077255"/>
    <lineage>
        <taxon>Bacteria</taxon>
        <taxon>Pseudomonadati</taxon>
        <taxon>Pseudomonadota</taxon>
        <taxon>Gammaproteobacteria</taxon>
        <taxon>Moraxellales</taxon>
        <taxon>Moraxellaceae</taxon>
        <taxon>Agitococcus</taxon>
    </lineage>
</organism>
<evidence type="ECO:0000256" key="1">
    <source>
        <dbReference type="ARBA" id="ARBA00023125"/>
    </source>
</evidence>
<dbReference type="GO" id="GO:0000976">
    <property type="term" value="F:transcription cis-regulatory region binding"/>
    <property type="evidence" value="ECO:0007669"/>
    <property type="project" value="TreeGrafter"/>
</dbReference>
<dbReference type="RefSeq" id="WP_107865181.1">
    <property type="nucleotide sequence ID" value="NZ_QAON01000004.1"/>
</dbReference>
<dbReference type="PANTHER" id="PTHR48111:SF50">
    <property type="entry name" value="KDP OPERON TRANSCRIPTIONAL REGULATORY PROTEIN KDPE"/>
    <property type="match status" value="1"/>
</dbReference>
<proteinExistence type="predicted"/>